<dbReference type="EMBL" id="GEEE01016103">
    <property type="protein sequence ID" value="JAP47122.1"/>
    <property type="molecule type" value="Transcribed_RNA"/>
</dbReference>
<gene>
    <name evidence="1" type="ORF">TR125969</name>
</gene>
<dbReference type="EMBL" id="GEEE01000081">
    <property type="protein sequence ID" value="JAP63144.1"/>
    <property type="molecule type" value="Transcribed_RNA"/>
</dbReference>
<dbReference type="AlphaFoldDB" id="A0A0V0JBN7"/>
<protein>
    <submittedName>
        <fullName evidence="1">Uncharacterized protein</fullName>
    </submittedName>
</protein>
<name>A0A0V0JBN7_SCHSO</name>
<sequence length="114" mass="12365">MCRGAPFDYALGRIRTAAYQPDPNSIFSRAASHRRFSKMYGPTYLAIDSIRAACNLNFNCSAAEQVLGATIRVSDKMISQLLAVPTRAIASLCATSDSATVSDDGFEREFEMSG</sequence>
<dbReference type="EMBL" id="GEEE01012105">
    <property type="protein sequence ID" value="JAP51120.1"/>
    <property type="molecule type" value="Transcribed_RNA"/>
</dbReference>
<dbReference type="EMBL" id="GEEE01017906">
    <property type="protein sequence ID" value="JAP45319.1"/>
    <property type="molecule type" value="Transcribed_RNA"/>
</dbReference>
<organism evidence="1">
    <name type="scientific">Schistocephalus solidus</name>
    <name type="common">Tapeworm</name>
    <dbReference type="NCBI Taxonomy" id="70667"/>
    <lineage>
        <taxon>Eukaryota</taxon>
        <taxon>Metazoa</taxon>
        <taxon>Spiralia</taxon>
        <taxon>Lophotrochozoa</taxon>
        <taxon>Platyhelminthes</taxon>
        <taxon>Cestoda</taxon>
        <taxon>Eucestoda</taxon>
        <taxon>Diphyllobothriidea</taxon>
        <taxon>Diphyllobothriidae</taxon>
        <taxon>Schistocephalus</taxon>
    </lineage>
</organism>
<proteinExistence type="predicted"/>
<accession>A0A0V0JBN7</accession>
<reference evidence="1" key="1">
    <citation type="submission" date="2016-01" db="EMBL/GenBank/DDBJ databases">
        <title>Reference transcriptome for the parasite Schistocephalus solidus: insights into the molecular evolution of parasitism.</title>
        <authorList>
            <person name="Hebert F.O."/>
            <person name="Grambauer S."/>
            <person name="Barber I."/>
            <person name="Landry C.R."/>
            <person name="Aubin-Horth N."/>
        </authorList>
    </citation>
    <scope>NUCLEOTIDE SEQUENCE</scope>
</reference>
<evidence type="ECO:0000313" key="1">
    <source>
        <dbReference type="EMBL" id="JAP63144.1"/>
    </source>
</evidence>